<keyword evidence="2" id="KW-0539">Nucleus</keyword>
<feature type="domain" description="INO80 complex subunit F" evidence="4">
    <location>
        <begin position="16"/>
        <end position="60"/>
    </location>
</feature>
<evidence type="ECO:0000313" key="6">
    <source>
        <dbReference type="Proteomes" id="UP001212411"/>
    </source>
</evidence>
<proteinExistence type="predicted"/>
<gene>
    <name evidence="5" type="primary">hap2</name>
    <name evidence="5" type="ORF">SOMG_04327</name>
</gene>
<dbReference type="Pfam" id="PF24245">
    <property type="entry name" value="INO80F"/>
    <property type="match status" value="1"/>
</dbReference>
<keyword evidence="6" id="KW-1185">Reference proteome</keyword>
<evidence type="ECO:0000313" key="5">
    <source>
        <dbReference type="EMBL" id="WBW75187.1"/>
    </source>
</evidence>
<feature type="compositionally biased region" description="Basic and acidic residues" evidence="3">
    <location>
        <begin position="67"/>
        <end position="85"/>
    </location>
</feature>
<evidence type="ECO:0000256" key="2">
    <source>
        <dbReference type="ARBA" id="ARBA00023242"/>
    </source>
</evidence>
<reference evidence="5 6" key="1">
    <citation type="journal article" date="2023" name="G3 (Bethesda)">
        <title>A high-quality reference genome for the fission yeast Schizosaccharomyces osmophilus.</title>
        <authorList>
            <person name="Jia G.S."/>
            <person name="Zhang W.C."/>
            <person name="Liang Y."/>
            <person name="Liu X.H."/>
            <person name="Rhind N."/>
            <person name="Pidoux A."/>
            <person name="Brysch-Herzberg M."/>
            <person name="Du L.L."/>
        </authorList>
    </citation>
    <scope>NUCLEOTIDE SEQUENCE [LARGE SCALE GENOMIC DNA]</scope>
    <source>
        <strain evidence="5 6">CBS 15793</strain>
    </source>
</reference>
<dbReference type="GO" id="GO:0005634">
    <property type="term" value="C:nucleus"/>
    <property type="evidence" value="ECO:0007669"/>
    <property type="project" value="UniProtKB-SubCell"/>
</dbReference>
<name>A0AAE9WF30_9SCHI</name>
<organism evidence="5 6">
    <name type="scientific">Schizosaccharomyces osmophilus</name>
    <dbReference type="NCBI Taxonomy" id="2545709"/>
    <lineage>
        <taxon>Eukaryota</taxon>
        <taxon>Fungi</taxon>
        <taxon>Dikarya</taxon>
        <taxon>Ascomycota</taxon>
        <taxon>Taphrinomycotina</taxon>
        <taxon>Schizosaccharomycetes</taxon>
        <taxon>Schizosaccharomycetales</taxon>
        <taxon>Schizosaccharomycetaceae</taxon>
        <taxon>Schizosaccharomyces</taxon>
    </lineage>
</organism>
<comment type="subcellular location">
    <subcellularLocation>
        <location evidence="1">Nucleus</location>
    </subcellularLocation>
</comment>
<protein>
    <submittedName>
        <fullName evidence="5">Ino80 complex HMG box protein Hap2</fullName>
    </submittedName>
</protein>
<dbReference type="AlphaFoldDB" id="A0AAE9WF30"/>
<evidence type="ECO:0000256" key="1">
    <source>
        <dbReference type="ARBA" id="ARBA00004123"/>
    </source>
</evidence>
<sequence>MDSQDPNTNPESENVYQQKIARIRKKVADVEKECVQYAIKIYHVEKDIQRYRLETQMLKNTYNEYMGHQKEPKEHDLPESSDRVVHSSLEASDSNPPPTHD</sequence>
<dbReference type="Proteomes" id="UP001212411">
    <property type="component" value="Chromosome 3"/>
</dbReference>
<dbReference type="GeneID" id="80877803"/>
<evidence type="ECO:0000259" key="4">
    <source>
        <dbReference type="Pfam" id="PF24245"/>
    </source>
</evidence>
<dbReference type="KEGG" id="som:SOMG_04327"/>
<dbReference type="InterPro" id="IPR056513">
    <property type="entry name" value="INO80F"/>
</dbReference>
<dbReference type="RefSeq" id="XP_056039430.1">
    <property type="nucleotide sequence ID" value="XM_056183114.1"/>
</dbReference>
<evidence type="ECO:0000256" key="3">
    <source>
        <dbReference type="SAM" id="MobiDB-lite"/>
    </source>
</evidence>
<feature type="region of interest" description="Disordered" evidence="3">
    <location>
        <begin position="66"/>
        <end position="101"/>
    </location>
</feature>
<accession>A0AAE9WF30</accession>
<dbReference type="EMBL" id="CP115613">
    <property type="protein sequence ID" value="WBW75187.1"/>
    <property type="molecule type" value="Genomic_DNA"/>
</dbReference>